<dbReference type="OrthoDB" id="10484106at2759"/>
<gene>
    <name evidence="1" type="ORF">P879_04756</name>
</gene>
<dbReference type="AlphaFoldDB" id="A0A8T0DJV2"/>
<reference evidence="1 2" key="1">
    <citation type="submission" date="2019-07" db="EMBL/GenBank/DDBJ databases">
        <title>Annotation for the trematode Paragonimus westermani.</title>
        <authorList>
            <person name="Choi Y.-J."/>
        </authorList>
    </citation>
    <scope>NUCLEOTIDE SEQUENCE [LARGE SCALE GENOMIC DNA]</scope>
    <source>
        <strain evidence="1">180907_Pwestermani</strain>
    </source>
</reference>
<sequence length="135" mass="14993">MHGPTNFAVFGAKPAEVRAAVYLLNKCSETFSELITQNHWTNSGNNMEFDLRLMRLGYFQPWGFNLRGGLSEPLTVERGSTSLDQPVHQVAWAMKSQPGVTAPAMAIGRVPPVDQFWCRGLVATVDFVQNPGYCF</sequence>
<dbReference type="Proteomes" id="UP000699462">
    <property type="component" value="Unassembled WGS sequence"/>
</dbReference>
<proteinExistence type="predicted"/>
<protein>
    <submittedName>
        <fullName evidence="1">Uncharacterized protein</fullName>
    </submittedName>
</protein>
<dbReference type="EMBL" id="JTDF01003658">
    <property type="protein sequence ID" value="KAF8567616.1"/>
    <property type="molecule type" value="Genomic_DNA"/>
</dbReference>
<comment type="caution">
    <text evidence="1">The sequence shown here is derived from an EMBL/GenBank/DDBJ whole genome shotgun (WGS) entry which is preliminary data.</text>
</comment>
<organism evidence="1 2">
    <name type="scientific">Paragonimus westermani</name>
    <dbReference type="NCBI Taxonomy" id="34504"/>
    <lineage>
        <taxon>Eukaryota</taxon>
        <taxon>Metazoa</taxon>
        <taxon>Spiralia</taxon>
        <taxon>Lophotrochozoa</taxon>
        <taxon>Platyhelminthes</taxon>
        <taxon>Trematoda</taxon>
        <taxon>Digenea</taxon>
        <taxon>Plagiorchiida</taxon>
        <taxon>Troglotremata</taxon>
        <taxon>Troglotrematidae</taxon>
        <taxon>Paragonimus</taxon>
    </lineage>
</organism>
<keyword evidence="2" id="KW-1185">Reference proteome</keyword>
<evidence type="ECO:0000313" key="1">
    <source>
        <dbReference type="EMBL" id="KAF8567616.1"/>
    </source>
</evidence>
<evidence type="ECO:0000313" key="2">
    <source>
        <dbReference type="Proteomes" id="UP000699462"/>
    </source>
</evidence>
<name>A0A8T0DJV2_9TREM</name>
<accession>A0A8T0DJV2</accession>